<reference evidence="3" key="1">
    <citation type="submission" date="2016-12" db="EMBL/GenBank/DDBJ databases">
        <title>An insight into the sialome and mialome of the sand fly, Nyssomyia neivai.</title>
        <authorList>
            <person name="Sebastian V."/>
            <person name="Goulart T.M."/>
            <person name="Oliveira W."/>
            <person name="Calvo E."/>
            <person name="Oliveira L.F."/>
            <person name="Pinto M.C."/>
            <person name="Rosselino A.M."/>
            <person name="Ribeiro J.M."/>
        </authorList>
    </citation>
    <scope>NUCLEOTIDE SEQUENCE</scope>
</reference>
<dbReference type="GO" id="GO:0043130">
    <property type="term" value="F:ubiquitin binding"/>
    <property type="evidence" value="ECO:0007669"/>
    <property type="project" value="InterPro"/>
</dbReference>
<feature type="domain" description="CUE" evidence="2">
    <location>
        <begin position="437"/>
        <end position="479"/>
    </location>
</feature>
<feature type="region of interest" description="Disordered" evidence="1">
    <location>
        <begin position="641"/>
        <end position="701"/>
    </location>
</feature>
<dbReference type="GO" id="GO:0006355">
    <property type="term" value="P:regulation of DNA-templated transcription"/>
    <property type="evidence" value="ECO:0007669"/>
    <property type="project" value="TreeGrafter"/>
</dbReference>
<dbReference type="EMBL" id="GFDF01008307">
    <property type="protein sequence ID" value="JAV05777.1"/>
    <property type="molecule type" value="Transcribed_RNA"/>
</dbReference>
<dbReference type="InterPro" id="IPR052586">
    <property type="entry name" value="ASCC2"/>
</dbReference>
<feature type="region of interest" description="Disordered" evidence="1">
    <location>
        <begin position="570"/>
        <end position="629"/>
    </location>
</feature>
<name>A0A1L8DHC1_9DIPT</name>
<dbReference type="CDD" id="cd14364">
    <property type="entry name" value="CUE_ASCC2"/>
    <property type="match status" value="1"/>
</dbReference>
<evidence type="ECO:0000259" key="2">
    <source>
        <dbReference type="PROSITE" id="PS51140"/>
    </source>
</evidence>
<feature type="compositionally biased region" description="Basic residues" evidence="1">
    <location>
        <begin position="674"/>
        <end position="687"/>
    </location>
</feature>
<dbReference type="InterPro" id="IPR003892">
    <property type="entry name" value="CUE"/>
</dbReference>
<evidence type="ECO:0000313" key="3">
    <source>
        <dbReference type="EMBL" id="JAV05777.1"/>
    </source>
</evidence>
<feature type="compositionally biased region" description="Acidic residues" evidence="1">
    <location>
        <begin position="603"/>
        <end position="617"/>
    </location>
</feature>
<feature type="compositionally biased region" description="Acidic residues" evidence="1">
    <location>
        <begin position="570"/>
        <end position="580"/>
    </location>
</feature>
<dbReference type="InterPro" id="IPR009060">
    <property type="entry name" value="UBA-like_sf"/>
</dbReference>
<evidence type="ECO:0000256" key="1">
    <source>
        <dbReference type="SAM" id="MobiDB-lite"/>
    </source>
</evidence>
<dbReference type="PANTHER" id="PTHR21494:SF0">
    <property type="entry name" value="ACTIVATING SIGNAL COINTEGRATOR 1 COMPLEX SUBUNIT 2"/>
    <property type="match status" value="1"/>
</dbReference>
<proteinExistence type="predicted"/>
<sequence>MKNIPFINMQKKPLEDLKLSWEGSEIPAMSEQFATKRPRAKYSALPMEGLVVTRNATHLEEWIRNAKLFEMEIESLLKLDFHRFWTTVYFDNEALCAITSFLQEATPCYLPILSITDDPIVIGFHERLMQKVLAIICRLITNKESDTEWMSKDYLAKLIYTKYLISIPMLFDLLTIYGRTNGEILGKIIETVMEIEPKYLIDLEKSMKFIVKTFTSVQEQLGQGNTRENVQLLNDLCLHILDCAMTNSILLDVYPESRDICVAIKMEEAITNVYDNFIPSLYRGIYMYNEKSPYLNLINRARVELLFGFRCIVNAFIEKILDRKQHTKKSSGNLDLVEALLSIYTLCLSDNVFVTDYQKHYPIEIDIEILRQACPKMDTFKADFILQAFLCADENNFAKIPKAPVQTNHINGFDNFEEEGACALPIESTNDVSATINIEEQIRLVQDILPDLGDGFVRKLLTRYENPESAISAVLECNLPPDLDVCDKAEIYIPPDRQEQLYVETGVRRINVFDGDDYDVRVSEVPKGIIKTGKGFPGQPKTVAALLDDKSHVRELKSRYAQYSNVEENVGYDDEYDDSYDAMTESESKKTPRKSQSMRDILVDEIEEEDDDEDDEEIPKKNPLNFCENPEDIRARYAEKRQQKFGVPKKNVDVVGKAKGQGQSDAVLANRQKKEVHKSSRANHNRKQGSSWKRNRGMIPS</sequence>
<dbReference type="PROSITE" id="PS51140">
    <property type="entry name" value="CUE"/>
    <property type="match status" value="1"/>
</dbReference>
<organism evidence="3">
    <name type="scientific">Nyssomyia neivai</name>
    <dbReference type="NCBI Taxonomy" id="330878"/>
    <lineage>
        <taxon>Eukaryota</taxon>
        <taxon>Metazoa</taxon>
        <taxon>Ecdysozoa</taxon>
        <taxon>Arthropoda</taxon>
        <taxon>Hexapoda</taxon>
        <taxon>Insecta</taxon>
        <taxon>Pterygota</taxon>
        <taxon>Neoptera</taxon>
        <taxon>Endopterygota</taxon>
        <taxon>Diptera</taxon>
        <taxon>Nematocera</taxon>
        <taxon>Psychodoidea</taxon>
        <taxon>Psychodidae</taxon>
        <taxon>Nyssomyia</taxon>
    </lineage>
</organism>
<protein>
    <submittedName>
        <fullName evidence="3">Putative transcription coactivator complex p100 component</fullName>
    </submittedName>
</protein>
<dbReference type="InterPro" id="IPR041800">
    <property type="entry name" value="ASCC2_CUE"/>
</dbReference>
<dbReference type="AlphaFoldDB" id="A0A1L8DHC1"/>
<dbReference type="SUPFAM" id="SSF46934">
    <property type="entry name" value="UBA-like"/>
    <property type="match status" value="1"/>
</dbReference>
<accession>A0A1L8DHC1</accession>
<dbReference type="PANTHER" id="PTHR21494">
    <property type="entry name" value="ACTIVATING SIGNAL COINTEGRATOR 1 COMPLEX SUBUNIT 2 ASC-1 COMPLEX SUBUNIT P100"/>
    <property type="match status" value="1"/>
</dbReference>
<dbReference type="Gene3D" id="1.10.8.10">
    <property type="entry name" value="DNA helicase RuvA subunit, C-terminal domain"/>
    <property type="match status" value="1"/>
</dbReference>